<dbReference type="InterPro" id="IPR050352">
    <property type="entry name" value="ABCG_transporters"/>
</dbReference>
<dbReference type="Pfam" id="PF01061">
    <property type="entry name" value="ABC2_membrane"/>
    <property type="match status" value="1"/>
</dbReference>
<dbReference type="GO" id="GO:0016020">
    <property type="term" value="C:membrane"/>
    <property type="evidence" value="ECO:0007669"/>
    <property type="project" value="UniProtKB-SubCell"/>
</dbReference>
<evidence type="ECO:0000256" key="7">
    <source>
        <dbReference type="ARBA" id="ARBA00023136"/>
    </source>
</evidence>
<feature type="transmembrane region" description="Helical" evidence="9">
    <location>
        <begin position="771"/>
        <end position="789"/>
    </location>
</feature>
<name>A0A0G4HB74_9ALVE</name>
<keyword evidence="5" id="KW-0067">ATP-binding</keyword>
<dbReference type="VEuPathDB" id="CryptoDB:Cvel_25752"/>
<dbReference type="PANTHER" id="PTHR48041:SF139">
    <property type="entry name" value="PROTEIN SCARLET"/>
    <property type="match status" value="1"/>
</dbReference>
<dbReference type="PANTHER" id="PTHR48041">
    <property type="entry name" value="ABC TRANSPORTER G FAMILY MEMBER 28"/>
    <property type="match status" value="1"/>
</dbReference>
<evidence type="ECO:0000259" key="10">
    <source>
        <dbReference type="PROSITE" id="PS50893"/>
    </source>
</evidence>
<proteinExistence type="predicted"/>
<dbReference type="InterPro" id="IPR013525">
    <property type="entry name" value="ABC2_TM"/>
</dbReference>
<accession>A0A0G4HB74</accession>
<keyword evidence="4" id="KW-0547">Nucleotide-binding</keyword>
<feature type="transmembrane region" description="Helical" evidence="9">
    <location>
        <begin position="703"/>
        <end position="729"/>
    </location>
</feature>
<protein>
    <recommendedName>
        <fullName evidence="10">ABC transporter domain-containing protein</fullName>
    </recommendedName>
</protein>
<evidence type="ECO:0000256" key="6">
    <source>
        <dbReference type="ARBA" id="ARBA00022989"/>
    </source>
</evidence>
<feature type="domain" description="ABC transporter" evidence="10">
    <location>
        <begin position="74"/>
        <end position="386"/>
    </location>
</feature>
<dbReference type="GO" id="GO:0140359">
    <property type="term" value="F:ABC-type transporter activity"/>
    <property type="evidence" value="ECO:0007669"/>
    <property type="project" value="InterPro"/>
</dbReference>
<organism evidence="11">
    <name type="scientific">Chromera velia CCMP2878</name>
    <dbReference type="NCBI Taxonomy" id="1169474"/>
    <lineage>
        <taxon>Eukaryota</taxon>
        <taxon>Sar</taxon>
        <taxon>Alveolata</taxon>
        <taxon>Colpodellida</taxon>
        <taxon>Chromeraceae</taxon>
        <taxon>Chromera</taxon>
    </lineage>
</organism>
<dbReference type="EMBL" id="CDMZ01002165">
    <property type="protein sequence ID" value="CEM41069.1"/>
    <property type="molecule type" value="Genomic_DNA"/>
</dbReference>
<dbReference type="InterPro" id="IPR017871">
    <property type="entry name" value="ABC_transporter-like_CS"/>
</dbReference>
<keyword evidence="2" id="KW-0813">Transport</keyword>
<feature type="transmembrane region" description="Helical" evidence="9">
    <location>
        <begin position="741"/>
        <end position="765"/>
    </location>
</feature>
<evidence type="ECO:0000256" key="8">
    <source>
        <dbReference type="SAM" id="MobiDB-lite"/>
    </source>
</evidence>
<keyword evidence="3 9" id="KW-0812">Transmembrane</keyword>
<dbReference type="Pfam" id="PF00005">
    <property type="entry name" value="ABC_tran"/>
    <property type="match status" value="2"/>
</dbReference>
<evidence type="ECO:0000256" key="4">
    <source>
        <dbReference type="ARBA" id="ARBA00022741"/>
    </source>
</evidence>
<dbReference type="Gene3D" id="3.40.50.300">
    <property type="entry name" value="P-loop containing nucleotide triphosphate hydrolases"/>
    <property type="match status" value="1"/>
</dbReference>
<dbReference type="InterPro" id="IPR003593">
    <property type="entry name" value="AAA+_ATPase"/>
</dbReference>
<dbReference type="PROSITE" id="PS50893">
    <property type="entry name" value="ABC_TRANSPORTER_2"/>
    <property type="match status" value="1"/>
</dbReference>
<dbReference type="Pfam" id="PF19055">
    <property type="entry name" value="ABC2_membrane_7"/>
    <property type="match status" value="1"/>
</dbReference>
<feature type="compositionally biased region" description="Low complexity" evidence="8">
    <location>
        <begin position="179"/>
        <end position="195"/>
    </location>
</feature>
<sequence>MFKGEWVDGILSVNQIDRLSKTPTFTAVSSEITAEETAEVVYERIVCEHGMPQTTSAVPPVEMVAHRLTYIIRPSTGSIFSRPKPKTLLWDVSCRFQPGELVALMGASGAGKTTLLRVISGEAGGRVTSSAGGPFPLSPAPSPPSSPLPGAPHEGDPRSADFPLPPVTANGRPLFAFTKGTGSKSSGAGSQTQAGPKGARWLEDSNRLRVTRAWMKRVSKIVPQDDILLPTLTARQTLAYAAELTMPRATRAEKMARVSEVLAHLNLSGAADTKVGTPDQPHMRGMSGGERKRLSIGVDLLTDPSVLLLDEPTTGLDSKNAEDVVGGLQRLAREGRTVVCSIHQPSHKIMSRFDRLVLLDSGRVAFCGKVSLLGPYFDSLGVHVKAHENPIEQYVRAIQDGEWEAEGGGKEKEGKAADGWSRKVKIDFAERWRSCGVSFLEKEDPDDPTLRLLARHSPLSLDGHAVSVFSKLEGSPRGSGETAAVSEAVLGGVGGEGAARGGESNDAGALRRSSGRVAPAEAAAGGLSSPLPPHQNENAVSSSSSSAAMGRQGQPQFHPQEWSGREAAGGEVDEEVEKTRRKMETGGGASSLGGRRRLREGRASWPKQTAVLAQRAFHDELCDTKKFLGNCMTKIVLGVLVGLCWLNQGRPPTNKSIFPLTGVLFTLVNNSVMSNLFSTVLAYPSQRALVSREYRNGMFALSAYYVATIVCILVVNFVLSILMGVPVYFMVGLNEGFGRVCMFIVSLAFLCFIGSSLGLAVGSLANDFKDAQAAVLPTLVPLLLFSGYVIPYDSIPDYFKWLYYCSFFQYAFGVMRLNQFKGLVFDDCDPQTQWLTKCIRTGEEYLRSDQVNLDPDKTSEWGYIGILGAFMVGIWAIGFSLLKWKLSRKSV</sequence>
<keyword evidence="6 9" id="KW-1133">Transmembrane helix</keyword>
<dbReference type="SUPFAM" id="SSF52540">
    <property type="entry name" value="P-loop containing nucleoside triphosphate hydrolases"/>
    <property type="match status" value="1"/>
</dbReference>
<gene>
    <name evidence="11" type="ORF">Cvel_25752</name>
</gene>
<evidence type="ECO:0000256" key="2">
    <source>
        <dbReference type="ARBA" id="ARBA00022448"/>
    </source>
</evidence>
<keyword evidence="7 9" id="KW-0472">Membrane</keyword>
<dbReference type="GO" id="GO:0005524">
    <property type="term" value="F:ATP binding"/>
    <property type="evidence" value="ECO:0007669"/>
    <property type="project" value="UniProtKB-KW"/>
</dbReference>
<dbReference type="PhylomeDB" id="A0A0G4HB74"/>
<evidence type="ECO:0000256" key="1">
    <source>
        <dbReference type="ARBA" id="ARBA00004141"/>
    </source>
</evidence>
<dbReference type="PROSITE" id="PS00211">
    <property type="entry name" value="ABC_TRANSPORTER_1"/>
    <property type="match status" value="1"/>
</dbReference>
<dbReference type="InterPro" id="IPR003439">
    <property type="entry name" value="ABC_transporter-like_ATP-bd"/>
</dbReference>
<dbReference type="AlphaFoldDB" id="A0A0G4HB74"/>
<feature type="transmembrane region" description="Helical" evidence="9">
    <location>
        <begin position="861"/>
        <end position="882"/>
    </location>
</feature>
<reference evidence="11" key="1">
    <citation type="submission" date="2014-11" db="EMBL/GenBank/DDBJ databases">
        <authorList>
            <person name="Otto D Thomas"/>
            <person name="Naeem Raeece"/>
        </authorList>
    </citation>
    <scope>NUCLEOTIDE SEQUENCE</scope>
</reference>
<comment type="subcellular location">
    <subcellularLocation>
        <location evidence="1">Membrane</location>
        <topology evidence="1">Multi-pass membrane protein</topology>
    </subcellularLocation>
</comment>
<dbReference type="InterPro" id="IPR043926">
    <property type="entry name" value="ABCG_dom"/>
</dbReference>
<evidence type="ECO:0000313" key="11">
    <source>
        <dbReference type="EMBL" id="CEM41069.1"/>
    </source>
</evidence>
<dbReference type="SMART" id="SM00382">
    <property type="entry name" value="AAA"/>
    <property type="match status" value="1"/>
</dbReference>
<feature type="compositionally biased region" description="Pro residues" evidence="8">
    <location>
        <begin position="136"/>
        <end position="150"/>
    </location>
</feature>
<evidence type="ECO:0000256" key="9">
    <source>
        <dbReference type="SAM" id="Phobius"/>
    </source>
</evidence>
<dbReference type="InterPro" id="IPR027417">
    <property type="entry name" value="P-loop_NTPase"/>
</dbReference>
<evidence type="ECO:0000256" key="3">
    <source>
        <dbReference type="ARBA" id="ARBA00022692"/>
    </source>
</evidence>
<feature type="region of interest" description="Disordered" evidence="8">
    <location>
        <begin position="495"/>
        <end position="602"/>
    </location>
</feature>
<dbReference type="GO" id="GO:0016887">
    <property type="term" value="F:ATP hydrolysis activity"/>
    <property type="evidence" value="ECO:0007669"/>
    <property type="project" value="InterPro"/>
</dbReference>
<feature type="transmembrane region" description="Helical" evidence="9">
    <location>
        <begin position="658"/>
        <end position="683"/>
    </location>
</feature>
<feature type="region of interest" description="Disordered" evidence="8">
    <location>
        <begin position="127"/>
        <end position="203"/>
    </location>
</feature>
<evidence type="ECO:0000256" key="5">
    <source>
        <dbReference type="ARBA" id="ARBA00022840"/>
    </source>
</evidence>